<evidence type="ECO:0000313" key="7">
    <source>
        <dbReference type="EMBL" id="QVI21451.1"/>
    </source>
</evidence>
<evidence type="ECO:0000259" key="6">
    <source>
        <dbReference type="PROSITE" id="PS50931"/>
    </source>
</evidence>
<keyword evidence="2" id="KW-0805">Transcription regulation</keyword>
<dbReference type="EMBL" id="CP074371">
    <property type="protein sequence ID" value="QVI21451.1"/>
    <property type="molecule type" value="Genomic_DNA"/>
</dbReference>
<dbReference type="PROSITE" id="PS50931">
    <property type="entry name" value="HTH_LYSR"/>
    <property type="match status" value="1"/>
</dbReference>
<name>A0ABX8CQ21_9NOCA</name>
<comment type="similarity">
    <text evidence="1">Belongs to the LysR transcriptional regulatory family.</text>
</comment>
<dbReference type="Gene3D" id="1.10.10.10">
    <property type="entry name" value="Winged helix-like DNA-binding domain superfamily/Winged helix DNA-binding domain"/>
    <property type="match status" value="1"/>
</dbReference>
<dbReference type="SUPFAM" id="SSF53850">
    <property type="entry name" value="Periplasmic binding protein-like II"/>
    <property type="match status" value="1"/>
</dbReference>
<dbReference type="PANTHER" id="PTHR30346">
    <property type="entry name" value="TRANSCRIPTIONAL DUAL REGULATOR HCAR-RELATED"/>
    <property type="match status" value="1"/>
</dbReference>
<reference evidence="7 8" key="1">
    <citation type="submission" date="2021-04" db="EMBL/GenBank/DDBJ databases">
        <title>Nocardia tengchongensis.</title>
        <authorList>
            <person name="Zhuang k."/>
            <person name="Ran Y."/>
            <person name="Li W."/>
        </authorList>
    </citation>
    <scope>NUCLEOTIDE SEQUENCE [LARGE SCALE GENOMIC DNA]</scope>
    <source>
        <strain evidence="7 8">CFH S0057</strain>
    </source>
</reference>
<protein>
    <submittedName>
        <fullName evidence="7">LysR family transcriptional regulator</fullName>
    </submittedName>
</protein>
<dbReference type="PRINTS" id="PR00039">
    <property type="entry name" value="HTHLYSR"/>
</dbReference>
<gene>
    <name evidence="7" type="ORF">KHQ06_36820</name>
</gene>
<dbReference type="Proteomes" id="UP000683310">
    <property type="component" value="Chromosome"/>
</dbReference>
<proteinExistence type="inferred from homology"/>
<sequence>MEVHTRQLQYFVAVAEELSFTRAAQRLHVSQQGLSTQIKQLEHDMDVTLFSRTTRQVELTAAGAAFLRHVRDAFSSLNSGLEEARAVHRGERDRLVLGCLEGAALTLTEPILSAFRTRFPAVAVELQHFTYETPSAGLTTGQVDVAIVRRPFEDDGLRFETLFRQPLMAMLPAAHPLADRAEVTAAQLLDEPILSSAATDPVWNGFWQLDSHRDGRPAPIASRAKTLLEELHQVATGAAIAMTVPCAGWIKFPGVRLVPVADTAASEVAVCWRPETTNPWCDPSSRSPAGSATRIPICSPACRPRAAVTVTPLHCRPEPTTFACR</sequence>
<dbReference type="Pfam" id="PF03466">
    <property type="entry name" value="LysR_substrate"/>
    <property type="match status" value="1"/>
</dbReference>
<dbReference type="CDD" id="cd08414">
    <property type="entry name" value="PBP2_LTTR_aromatics_like"/>
    <property type="match status" value="1"/>
</dbReference>
<keyword evidence="8" id="KW-1185">Reference proteome</keyword>
<dbReference type="InterPro" id="IPR000847">
    <property type="entry name" value="LysR_HTH_N"/>
</dbReference>
<evidence type="ECO:0000256" key="3">
    <source>
        <dbReference type="ARBA" id="ARBA00023125"/>
    </source>
</evidence>
<dbReference type="SUPFAM" id="SSF46785">
    <property type="entry name" value="Winged helix' DNA-binding domain"/>
    <property type="match status" value="1"/>
</dbReference>
<dbReference type="InterPro" id="IPR005119">
    <property type="entry name" value="LysR_subst-bd"/>
</dbReference>
<keyword evidence="4" id="KW-0010">Activator</keyword>
<dbReference type="InterPro" id="IPR036388">
    <property type="entry name" value="WH-like_DNA-bd_sf"/>
</dbReference>
<evidence type="ECO:0000313" key="8">
    <source>
        <dbReference type="Proteomes" id="UP000683310"/>
    </source>
</evidence>
<keyword evidence="5" id="KW-0804">Transcription</keyword>
<evidence type="ECO:0000256" key="1">
    <source>
        <dbReference type="ARBA" id="ARBA00009437"/>
    </source>
</evidence>
<accession>A0ABX8CQ21</accession>
<dbReference type="PANTHER" id="PTHR30346:SF0">
    <property type="entry name" value="HCA OPERON TRANSCRIPTIONAL ACTIVATOR HCAR"/>
    <property type="match status" value="1"/>
</dbReference>
<dbReference type="Pfam" id="PF00126">
    <property type="entry name" value="HTH_1"/>
    <property type="match status" value="1"/>
</dbReference>
<evidence type="ECO:0000256" key="2">
    <source>
        <dbReference type="ARBA" id="ARBA00023015"/>
    </source>
</evidence>
<dbReference type="InterPro" id="IPR036390">
    <property type="entry name" value="WH_DNA-bd_sf"/>
</dbReference>
<keyword evidence="3" id="KW-0238">DNA-binding</keyword>
<evidence type="ECO:0000256" key="4">
    <source>
        <dbReference type="ARBA" id="ARBA00023159"/>
    </source>
</evidence>
<evidence type="ECO:0000256" key="5">
    <source>
        <dbReference type="ARBA" id="ARBA00023163"/>
    </source>
</evidence>
<dbReference type="Gene3D" id="3.40.190.10">
    <property type="entry name" value="Periplasmic binding protein-like II"/>
    <property type="match status" value="2"/>
</dbReference>
<feature type="domain" description="HTH lysR-type" evidence="6">
    <location>
        <begin position="1"/>
        <end position="60"/>
    </location>
</feature>
<organism evidence="7 8">
    <name type="scientific">Nocardia tengchongensis</name>
    <dbReference type="NCBI Taxonomy" id="2055889"/>
    <lineage>
        <taxon>Bacteria</taxon>
        <taxon>Bacillati</taxon>
        <taxon>Actinomycetota</taxon>
        <taxon>Actinomycetes</taxon>
        <taxon>Mycobacteriales</taxon>
        <taxon>Nocardiaceae</taxon>
        <taxon>Nocardia</taxon>
    </lineage>
</organism>